<sequence length="47" mass="5454">MYFDQRVVSLSIAILEGYRHCQRIVLGRQFGTPCEGTRQCYPTCLED</sequence>
<evidence type="ECO:0000313" key="1">
    <source>
        <dbReference type="EMBL" id="AHG01113.1"/>
    </source>
</evidence>
<reference evidence="1 2" key="1">
    <citation type="submission" date="2014-01" db="EMBL/GenBank/DDBJ databases">
        <authorList>
            <consortium name="DOE Joint Genome Institute"/>
            <person name="Anderson I."/>
            <person name="Huntemann M."/>
            <person name="Han J."/>
            <person name="Chen A."/>
            <person name="Kyrpides N."/>
            <person name="Mavromatis K."/>
            <person name="Markowitz V."/>
            <person name="Palaniappan K."/>
            <person name="Ivanova N."/>
            <person name="Schaumberg A."/>
            <person name="Pati A."/>
            <person name="Liolios K."/>
            <person name="Nordberg H.P."/>
            <person name="Cantor M.N."/>
            <person name="Hua S.X."/>
            <person name="Woyke T."/>
        </authorList>
    </citation>
    <scope>NUCLEOTIDE SEQUENCE [LARGE SCALE GENOMIC DNA]</scope>
    <source>
        <strain evidence="1 2">XH-48</strain>
    </source>
</reference>
<proteinExistence type="predicted"/>
<accession>W0JVM0</accession>
<name>W0JVM0_9EURY</name>
<gene>
    <name evidence="1" type="ORF">HALLA_17000</name>
</gene>
<dbReference type="HOGENOM" id="CLU_3162998_0_0_2"/>
<protein>
    <submittedName>
        <fullName evidence="1">Uncharacterized protein</fullName>
    </submittedName>
</protein>
<dbReference type="KEGG" id="hlr:HALLA_17000"/>
<dbReference type="Proteomes" id="UP000019024">
    <property type="component" value="Chromosome"/>
</dbReference>
<keyword evidence="2" id="KW-1185">Reference proteome</keyword>
<dbReference type="EMBL" id="CP007055">
    <property type="protein sequence ID" value="AHG01113.1"/>
    <property type="molecule type" value="Genomic_DNA"/>
</dbReference>
<organism evidence="1 2">
    <name type="scientific">Halostagnicola larsenii XH-48</name>
    <dbReference type="NCBI Taxonomy" id="797299"/>
    <lineage>
        <taxon>Archaea</taxon>
        <taxon>Methanobacteriati</taxon>
        <taxon>Methanobacteriota</taxon>
        <taxon>Stenosarchaea group</taxon>
        <taxon>Halobacteria</taxon>
        <taxon>Halobacteriales</taxon>
        <taxon>Natrialbaceae</taxon>
        <taxon>Halostagnicola</taxon>
    </lineage>
</organism>
<evidence type="ECO:0000313" key="2">
    <source>
        <dbReference type="Proteomes" id="UP000019024"/>
    </source>
</evidence>
<dbReference type="AlphaFoldDB" id="W0JVM0"/>